<dbReference type="GO" id="GO:0016747">
    <property type="term" value="F:acyltransferase activity, transferring groups other than amino-acyl groups"/>
    <property type="evidence" value="ECO:0007669"/>
    <property type="project" value="InterPro"/>
</dbReference>
<dbReference type="InterPro" id="IPR000182">
    <property type="entry name" value="GNAT_dom"/>
</dbReference>
<organism evidence="2">
    <name type="scientific">uncultured Caudovirales phage</name>
    <dbReference type="NCBI Taxonomy" id="2100421"/>
    <lineage>
        <taxon>Viruses</taxon>
        <taxon>Duplodnaviria</taxon>
        <taxon>Heunggongvirae</taxon>
        <taxon>Uroviricota</taxon>
        <taxon>Caudoviricetes</taxon>
        <taxon>Peduoviridae</taxon>
        <taxon>Maltschvirus</taxon>
        <taxon>Maltschvirus maltsch</taxon>
    </lineage>
</organism>
<feature type="domain" description="N-acetyltransferase" evidence="1">
    <location>
        <begin position="1"/>
        <end position="110"/>
    </location>
</feature>
<dbReference type="PROSITE" id="PS51186">
    <property type="entry name" value="GNAT"/>
    <property type="match status" value="1"/>
</dbReference>
<dbReference type="SUPFAM" id="SSF55729">
    <property type="entry name" value="Acyl-CoA N-acyltransferases (Nat)"/>
    <property type="match status" value="1"/>
</dbReference>
<name>A0A6J5PUC6_9CAUD</name>
<dbReference type="EMBL" id="LR796923">
    <property type="protein sequence ID" value="CAB4175383.1"/>
    <property type="molecule type" value="Genomic_DNA"/>
</dbReference>
<sequence>MIDDTKIIHLKSNAQQLETWIAMVNGEIVGHIYMEREESKKIKFLDAWVHEDHRRKGIFRKLWDARWDYVQLKYKGYLVYAWCKPASLPLLIEKGFDAGETCTYVEKTVD</sequence>
<accession>A0A6J5PUC6</accession>
<evidence type="ECO:0000313" key="2">
    <source>
        <dbReference type="EMBL" id="CAB4175383.1"/>
    </source>
</evidence>
<dbReference type="InterPro" id="IPR016181">
    <property type="entry name" value="Acyl_CoA_acyltransferase"/>
</dbReference>
<dbReference type="Pfam" id="PF13508">
    <property type="entry name" value="Acetyltransf_7"/>
    <property type="match status" value="1"/>
</dbReference>
<proteinExistence type="predicted"/>
<evidence type="ECO:0000259" key="1">
    <source>
        <dbReference type="PROSITE" id="PS51186"/>
    </source>
</evidence>
<dbReference type="CDD" id="cd04301">
    <property type="entry name" value="NAT_SF"/>
    <property type="match status" value="1"/>
</dbReference>
<protein>
    <submittedName>
        <fullName evidence="2">NAT_SF domain containing protein</fullName>
    </submittedName>
</protein>
<reference evidence="2" key="1">
    <citation type="submission" date="2020-05" db="EMBL/GenBank/DDBJ databases">
        <authorList>
            <person name="Chiriac C."/>
            <person name="Salcher M."/>
            <person name="Ghai R."/>
            <person name="Kavagutti S V."/>
        </authorList>
    </citation>
    <scope>NUCLEOTIDE SEQUENCE</scope>
</reference>
<dbReference type="Gene3D" id="3.40.630.30">
    <property type="match status" value="1"/>
</dbReference>
<gene>
    <name evidence="2" type="ORF">UFOVP972_162</name>
</gene>